<accession>A0A9X2KTH6</accession>
<organism evidence="2 3">
    <name type="scientific">Gilvimarinus xylanilyticus</name>
    <dbReference type="NCBI Taxonomy" id="2944139"/>
    <lineage>
        <taxon>Bacteria</taxon>
        <taxon>Pseudomonadati</taxon>
        <taxon>Pseudomonadota</taxon>
        <taxon>Gammaproteobacteria</taxon>
        <taxon>Cellvibrionales</taxon>
        <taxon>Cellvibrionaceae</taxon>
        <taxon>Gilvimarinus</taxon>
    </lineage>
</organism>
<feature type="transmembrane region" description="Helical" evidence="1">
    <location>
        <begin position="12"/>
        <end position="33"/>
    </location>
</feature>
<name>A0A9X2KTH6_9GAMM</name>
<evidence type="ECO:0000313" key="2">
    <source>
        <dbReference type="EMBL" id="MCP8898768.1"/>
    </source>
</evidence>
<dbReference type="EMBL" id="JAMFTH010000001">
    <property type="protein sequence ID" value="MCP8898768.1"/>
    <property type="molecule type" value="Genomic_DNA"/>
</dbReference>
<keyword evidence="1" id="KW-0472">Membrane</keyword>
<dbReference type="InterPro" id="IPR010982">
    <property type="entry name" value="Lambda_DNA-bd_dom_sf"/>
</dbReference>
<feature type="transmembrane region" description="Helical" evidence="1">
    <location>
        <begin position="39"/>
        <end position="58"/>
    </location>
</feature>
<keyword evidence="3" id="KW-1185">Reference proteome</keyword>
<keyword evidence="1" id="KW-1133">Transmembrane helix</keyword>
<dbReference type="AlphaFoldDB" id="A0A9X2KTH6"/>
<reference evidence="2" key="2">
    <citation type="submission" date="2023-01" db="EMBL/GenBank/DDBJ databases">
        <title>Gilvimarinus xylanilyticus HB14 isolated from Caulerpa lentillifera aquaculture base in Hainan, China.</title>
        <authorList>
            <person name="Zhang Y.-J."/>
        </authorList>
    </citation>
    <scope>NUCLEOTIDE SEQUENCE</scope>
    <source>
        <strain evidence="2">HB14</strain>
    </source>
</reference>
<evidence type="ECO:0000313" key="3">
    <source>
        <dbReference type="Proteomes" id="UP001139319"/>
    </source>
</evidence>
<keyword evidence="1" id="KW-0812">Transmembrane</keyword>
<dbReference type="GO" id="GO:0003677">
    <property type="term" value="F:DNA binding"/>
    <property type="evidence" value="ECO:0007669"/>
    <property type="project" value="InterPro"/>
</dbReference>
<dbReference type="CDD" id="cd00093">
    <property type="entry name" value="HTH_XRE"/>
    <property type="match status" value="1"/>
</dbReference>
<comment type="caution">
    <text evidence="2">The sequence shown here is derived from an EMBL/GenBank/DDBJ whole genome shotgun (WGS) entry which is preliminary data.</text>
</comment>
<dbReference type="Gene3D" id="1.10.260.40">
    <property type="entry name" value="lambda repressor-like DNA-binding domains"/>
    <property type="match status" value="1"/>
</dbReference>
<dbReference type="RefSeq" id="WP_253967037.1">
    <property type="nucleotide sequence ID" value="NZ_JAMFTH010000001.1"/>
</dbReference>
<evidence type="ECO:0000256" key="1">
    <source>
        <dbReference type="SAM" id="Phobius"/>
    </source>
</evidence>
<proteinExistence type="predicted"/>
<dbReference type="Proteomes" id="UP001139319">
    <property type="component" value="Unassembled WGS sequence"/>
</dbReference>
<protein>
    <submittedName>
        <fullName evidence="2">Helix-turn-helix domain-containing protein</fullName>
    </submittedName>
</protein>
<gene>
    <name evidence="2" type="ORF">M6D89_05580</name>
</gene>
<dbReference type="InterPro" id="IPR001387">
    <property type="entry name" value="Cro/C1-type_HTH"/>
</dbReference>
<sequence>MVIVAAPKVINIVNLLLIIVVFVGLSIIFVAFVWLFVTFLINLIIVGGGMVTGIQVRMARAGLRWNAKDLSDKSGVGLSTVNKIDRADGLPSVRVENLQAVRDALLDTGRVTFEGEHGVKVKPD</sequence>
<reference evidence="2" key="1">
    <citation type="submission" date="2022-05" db="EMBL/GenBank/DDBJ databases">
        <authorList>
            <person name="Sun H.-N."/>
        </authorList>
    </citation>
    <scope>NUCLEOTIDE SEQUENCE</scope>
    <source>
        <strain evidence="2">HB14</strain>
    </source>
</reference>